<keyword evidence="1" id="KW-1133">Transmembrane helix</keyword>
<keyword evidence="3" id="KW-1185">Reference proteome</keyword>
<accession>A0ABD0K2F8</accession>
<keyword evidence="1" id="KW-0472">Membrane</keyword>
<evidence type="ECO:0000313" key="3">
    <source>
        <dbReference type="Proteomes" id="UP001519460"/>
    </source>
</evidence>
<dbReference type="AlphaFoldDB" id="A0ABD0K2F8"/>
<evidence type="ECO:0000313" key="2">
    <source>
        <dbReference type="EMBL" id="KAK7481140.1"/>
    </source>
</evidence>
<keyword evidence="1" id="KW-0812">Transmembrane</keyword>
<protein>
    <submittedName>
        <fullName evidence="2">Uncharacterized protein</fullName>
    </submittedName>
</protein>
<feature type="transmembrane region" description="Helical" evidence="1">
    <location>
        <begin position="12"/>
        <end position="31"/>
    </location>
</feature>
<dbReference type="EMBL" id="JACVVK020000266">
    <property type="protein sequence ID" value="KAK7481140.1"/>
    <property type="molecule type" value="Genomic_DNA"/>
</dbReference>
<proteinExistence type="predicted"/>
<organism evidence="2 3">
    <name type="scientific">Batillaria attramentaria</name>
    <dbReference type="NCBI Taxonomy" id="370345"/>
    <lineage>
        <taxon>Eukaryota</taxon>
        <taxon>Metazoa</taxon>
        <taxon>Spiralia</taxon>
        <taxon>Lophotrochozoa</taxon>
        <taxon>Mollusca</taxon>
        <taxon>Gastropoda</taxon>
        <taxon>Caenogastropoda</taxon>
        <taxon>Sorbeoconcha</taxon>
        <taxon>Cerithioidea</taxon>
        <taxon>Batillariidae</taxon>
        <taxon>Batillaria</taxon>
    </lineage>
</organism>
<comment type="caution">
    <text evidence="2">The sequence shown here is derived from an EMBL/GenBank/DDBJ whole genome shotgun (WGS) entry which is preliminary data.</text>
</comment>
<reference evidence="2 3" key="1">
    <citation type="journal article" date="2023" name="Sci. Data">
        <title>Genome assembly of the Korean intertidal mud-creeper Batillaria attramentaria.</title>
        <authorList>
            <person name="Patra A.K."/>
            <person name="Ho P.T."/>
            <person name="Jun S."/>
            <person name="Lee S.J."/>
            <person name="Kim Y."/>
            <person name="Won Y.J."/>
        </authorList>
    </citation>
    <scope>NUCLEOTIDE SEQUENCE [LARGE SCALE GENOMIC DNA]</scope>
    <source>
        <strain evidence="2">Wonlab-2016</strain>
    </source>
</reference>
<sequence length="142" mass="15342">MAPQYAGVIASLAMLGTPGAVVINIMSFFFLGPTGTLEDWQRLFLVTGLVLLAIVIVFDVIASAERQPWSSAAHREFDVTDDDARATVTSTSGETTTCHSEYKSDETPLLSEDVSDVKFGGDCKTKYGVASYRPATQCKEHT</sequence>
<name>A0ABD0K2F8_9CAEN</name>
<dbReference type="Proteomes" id="UP001519460">
    <property type="component" value="Unassembled WGS sequence"/>
</dbReference>
<feature type="transmembrane region" description="Helical" evidence="1">
    <location>
        <begin position="43"/>
        <end position="62"/>
    </location>
</feature>
<gene>
    <name evidence="2" type="ORF">BaRGS_00027573</name>
</gene>
<evidence type="ECO:0000256" key="1">
    <source>
        <dbReference type="SAM" id="Phobius"/>
    </source>
</evidence>